<dbReference type="KEGG" id="saq:Sare_1215"/>
<sequence length="455" mass="48391">MTSTTSRPLDRLTLWTPGERRITDGLPFGERADHSPMLLDLWTPTHGARHALMGGASGSGKTNTLNVITCGLAACGDTVIWAIEVAKAGQGQAAWLPCFDWLATRLDEAVAMLDAAVAIIDARSRVLATHAARGQGDDKVVPTPDQPLLTIIIDEAAALFGIRTGNPDRIELAAQATERARQISQTGRSAGVQLLVTTQRPTVAALGDDGDFRSQLHPNLCLRMNRRADVGFVLQGVDLDTVDTTLFNVPGLLYVQDGPDVDPLPVRSYALYQPPIVNRLAHAFATARPTLDPVARTAAGEAYAARPADPFQTPTTRPTTPRRADNDRTDTPSPRRGRTAAGDALDAARTAAHTDLPDLPTLPLAHLPNDDTSTTVDGDDAPMTEAITAVLAEAGPAGMTAAEITNGVKKLRASAHRGSVHRVLRTMVDTGTARRTPVGKGYRYHPTTTPESHAA</sequence>
<dbReference type="STRING" id="391037.Sare_1215"/>
<evidence type="ECO:0000256" key="2">
    <source>
        <dbReference type="ARBA" id="ARBA00022840"/>
    </source>
</evidence>
<evidence type="ECO:0000256" key="4">
    <source>
        <dbReference type="SAM" id="MobiDB-lite"/>
    </source>
</evidence>
<dbReference type="GO" id="GO:0003677">
    <property type="term" value="F:DNA binding"/>
    <property type="evidence" value="ECO:0007669"/>
    <property type="project" value="InterPro"/>
</dbReference>
<dbReference type="PROSITE" id="PS50901">
    <property type="entry name" value="FTSK"/>
    <property type="match status" value="1"/>
</dbReference>
<dbReference type="InterPro" id="IPR050206">
    <property type="entry name" value="FtsK/SpoIIIE/SftA"/>
</dbReference>
<dbReference type="GO" id="GO:0051301">
    <property type="term" value="P:cell division"/>
    <property type="evidence" value="ECO:0007669"/>
    <property type="project" value="UniProtKB-KW"/>
</dbReference>
<dbReference type="SUPFAM" id="SSF52540">
    <property type="entry name" value="P-loop containing nucleoside triphosphate hydrolases"/>
    <property type="match status" value="1"/>
</dbReference>
<dbReference type="HOGENOM" id="CLU_601147_0_0_11"/>
<dbReference type="EMBL" id="CP000850">
    <property type="protein sequence ID" value="ABV97122.1"/>
    <property type="molecule type" value="Genomic_DNA"/>
</dbReference>
<organism evidence="6">
    <name type="scientific">Salinispora arenicola (strain CNS-205)</name>
    <dbReference type="NCBI Taxonomy" id="391037"/>
    <lineage>
        <taxon>Bacteria</taxon>
        <taxon>Bacillati</taxon>
        <taxon>Actinomycetota</taxon>
        <taxon>Actinomycetes</taxon>
        <taxon>Micromonosporales</taxon>
        <taxon>Micromonosporaceae</taxon>
        <taxon>Salinispora</taxon>
    </lineage>
</organism>
<reference evidence="6" key="1">
    <citation type="submission" date="2007-10" db="EMBL/GenBank/DDBJ databases">
        <title>Complete sequence of Salinispora arenicola CNS-205.</title>
        <authorList>
            <consortium name="US DOE Joint Genome Institute"/>
            <person name="Copeland A."/>
            <person name="Lucas S."/>
            <person name="Lapidus A."/>
            <person name="Barry K."/>
            <person name="Glavina del Rio T."/>
            <person name="Dalin E."/>
            <person name="Tice H."/>
            <person name="Pitluck S."/>
            <person name="Foster B."/>
            <person name="Schmutz J."/>
            <person name="Larimer F."/>
            <person name="Land M."/>
            <person name="Hauser L."/>
            <person name="Kyrpides N."/>
            <person name="Ivanova N."/>
            <person name="Jensen P.R."/>
            <person name="Moore B.S."/>
            <person name="Penn K."/>
            <person name="Jenkins C."/>
            <person name="Udwary D."/>
            <person name="Xiang L."/>
            <person name="Gontang E."/>
            <person name="Richardson P."/>
        </authorList>
    </citation>
    <scope>NUCLEOTIDE SEQUENCE [LARGE SCALE GENOMIC DNA]</scope>
    <source>
        <strain evidence="6">CNS-205</strain>
    </source>
</reference>
<feature type="region of interest" description="Disordered" evidence="4">
    <location>
        <begin position="302"/>
        <end position="345"/>
    </location>
</feature>
<evidence type="ECO:0000313" key="6">
    <source>
        <dbReference type="EMBL" id="ABV97122.1"/>
    </source>
</evidence>
<feature type="compositionally biased region" description="Low complexity" evidence="4">
    <location>
        <begin position="302"/>
        <end position="321"/>
    </location>
</feature>
<dbReference type="OrthoDB" id="3315119at2"/>
<dbReference type="PATRIC" id="fig|391037.6.peg.1233"/>
<keyword evidence="6" id="KW-0132">Cell division</keyword>
<feature type="compositionally biased region" description="Polar residues" evidence="4">
    <location>
        <begin position="446"/>
        <end position="455"/>
    </location>
</feature>
<dbReference type="InterPro" id="IPR002543">
    <property type="entry name" value="FtsK_dom"/>
</dbReference>
<accession>A8M697</accession>
<dbReference type="AlphaFoldDB" id="A8M697"/>
<dbReference type="Gene3D" id="3.40.50.300">
    <property type="entry name" value="P-loop containing nucleotide triphosphate hydrolases"/>
    <property type="match status" value="1"/>
</dbReference>
<name>A8M697_SALAI</name>
<protein>
    <submittedName>
        <fullName evidence="6">Cell divisionFtsK/SpoIIIE</fullName>
    </submittedName>
</protein>
<dbReference type="GO" id="GO:0005524">
    <property type="term" value="F:ATP binding"/>
    <property type="evidence" value="ECO:0007669"/>
    <property type="project" value="UniProtKB-UniRule"/>
</dbReference>
<proteinExistence type="predicted"/>
<feature type="domain" description="FtsK" evidence="5">
    <location>
        <begin position="34"/>
        <end position="231"/>
    </location>
</feature>
<dbReference type="PANTHER" id="PTHR22683">
    <property type="entry name" value="SPORULATION PROTEIN RELATED"/>
    <property type="match status" value="1"/>
</dbReference>
<evidence type="ECO:0000259" key="5">
    <source>
        <dbReference type="PROSITE" id="PS50901"/>
    </source>
</evidence>
<feature type="binding site" evidence="3">
    <location>
        <begin position="55"/>
        <end position="62"/>
    </location>
    <ligand>
        <name>ATP</name>
        <dbReference type="ChEBI" id="CHEBI:30616"/>
    </ligand>
</feature>
<evidence type="ECO:0000256" key="1">
    <source>
        <dbReference type="ARBA" id="ARBA00022741"/>
    </source>
</evidence>
<feature type="region of interest" description="Disordered" evidence="4">
    <location>
        <begin position="433"/>
        <end position="455"/>
    </location>
</feature>
<keyword evidence="1 3" id="KW-0547">Nucleotide-binding</keyword>
<keyword evidence="2 3" id="KW-0067">ATP-binding</keyword>
<dbReference type="InterPro" id="IPR027417">
    <property type="entry name" value="P-loop_NTPase"/>
</dbReference>
<dbReference type="eggNOG" id="COG0735">
    <property type="taxonomic scope" value="Bacteria"/>
</dbReference>
<dbReference type="SUPFAM" id="SSF46785">
    <property type="entry name" value="Winged helix' DNA-binding domain"/>
    <property type="match status" value="1"/>
</dbReference>
<dbReference type="InterPro" id="IPR036390">
    <property type="entry name" value="WH_DNA-bd_sf"/>
</dbReference>
<dbReference type="eggNOG" id="COG1674">
    <property type="taxonomic scope" value="Bacteria"/>
</dbReference>
<keyword evidence="6" id="KW-0131">Cell cycle</keyword>
<gene>
    <name evidence="6" type="ordered locus">Sare_1215</name>
</gene>
<dbReference type="PANTHER" id="PTHR22683:SF1">
    <property type="entry name" value="TYPE VII SECRETION SYSTEM PROTEIN ESSC"/>
    <property type="match status" value="1"/>
</dbReference>
<evidence type="ECO:0000256" key="3">
    <source>
        <dbReference type="PROSITE-ProRule" id="PRU00289"/>
    </source>
</evidence>